<dbReference type="Pfam" id="PF02910">
    <property type="entry name" value="Succ_DH_flav_C"/>
    <property type="match status" value="1"/>
</dbReference>
<dbReference type="EMBL" id="RBNL01004190">
    <property type="protein sequence ID" value="RML37547.1"/>
    <property type="molecule type" value="Genomic_DNA"/>
</dbReference>
<evidence type="ECO:0000256" key="9">
    <source>
        <dbReference type="ARBA" id="ARBA00022630"/>
    </source>
</evidence>
<proteinExistence type="inferred from homology"/>
<dbReference type="GO" id="GO:0009055">
    <property type="term" value="F:electron transfer activity"/>
    <property type="evidence" value="ECO:0007669"/>
    <property type="project" value="TreeGrafter"/>
</dbReference>
<dbReference type="Gene3D" id="4.10.80.40">
    <property type="entry name" value="succinate dehydrogenase protein domain"/>
    <property type="match status" value="1"/>
</dbReference>
<comment type="similarity">
    <text evidence="4">Belongs to the FAD-dependent oxidoreductase 2 family. FRD/SDH subfamily.</text>
</comment>
<comment type="pathway">
    <text evidence="3">Carbohydrate metabolism; tricarboxylic acid cycle.</text>
</comment>
<keyword evidence="13" id="KW-0472">Membrane</keyword>
<dbReference type="FunFam" id="4.10.80.40:FF:000001">
    <property type="entry name" value="Succinate dehydrogenase flavoprotein subunit"/>
    <property type="match status" value="1"/>
</dbReference>
<name>A0A3M2VE95_PSEYM</name>
<evidence type="ECO:0000256" key="7">
    <source>
        <dbReference type="ARBA" id="ARBA00022475"/>
    </source>
</evidence>
<evidence type="ECO:0000256" key="6">
    <source>
        <dbReference type="ARBA" id="ARBA00022448"/>
    </source>
</evidence>
<evidence type="ECO:0000256" key="11">
    <source>
        <dbReference type="ARBA" id="ARBA00022982"/>
    </source>
</evidence>
<comment type="subcellular location">
    <subcellularLocation>
        <location evidence="2">Cell inner membrane</location>
        <topology evidence="2">Peripheral membrane protein</topology>
        <orientation evidence="2">Cytoplasmic side</orientation>
    </subcellularLocation>
</comment>
<keyword evidence="7" id="KW-1003">Cell membrane</keyword>
<evidence type="ECO:0000256" key="12">
    <source>
        <dbReference type="ARBA" id="ARBA00023002"/>
    </source>
</evidence>
<organism evidence="16 17">
    <name type="scientific">Pseudomonas syringae pv. maculicola</name>
    <dbReference type="NCBI Taxonomy" id="59511"/>
    <lineage>
        <taxon>Bacteria</taxon>
        <taxon>Pseudomonadati</taxon>
        <taxon>Pseudomonadota</taxon>
        <taxon>Gammaproteobacteria</taxon>
        <taxon>Pseudomonadales</taxon>
        <taxon>Pseudomonadaceae</taxon>
        <taxon>Pseudomonas</taxon>
    </lineage>
</organism>
<dbReference type="FunFam" id="1.20.58.100:FF:000001">
    <property type="entry name" value="Succinate dehydrogenase flavoprotein subunit (SdhA)"/>
    <property type="match status" value="1"/>
</dbReference>
<gene>
    <name evidence="16" type="ORF">APX70_06156</name>
</gene>
<evidence type="ECO:0000256" key="1">
    <source>
        <dbReference type="ARBA" id="ARBA00001974"/>
    </source>
</evidence>
<evidence type="ECO:0000313" key="17">
    <source>
        <dbReference type="Proteomes" id="UP000282378"/>
    </source>
</evidence>
<keyword evidence="8" id="KW-0997">Cell inner membrane</keyword>
<dbReference type="EC" id="1.3.5.1" evidence="5"/>
<comment type="catalytic activity">
    <reaction evidence="14">
        <text>a quinone + succinate = fumarate + a quinol</text>
        <dbReference type="Rhea" id="RHEA:40523"/>
        <dbReference type="ChEBI" id="CHEBI:24646"/>
        <dbReference type="ChEBI" id="CHEBI:29806"/>
        <dbReference type="ChEBI" id="CHEBI:30031"/>
        <dbReference type="ChEBI" id="CHEBI:132124"/>
        <dbReference type="EC" id="1.3.5.1"/>
    </reaction>
</comment>
<dbReference type="AlphaFoldDB" id="A0A3M2VE95"/>
<dbReference type="SUPFAM" id="SSF46977">
    <property type="entry name" value="Succinate dehydrogenase/fumarate reductase flavoprotein C-terminal domain"/>
    <property type="match status" value="1"/>
</dbReference>
<comment type="cofactor">
    <cofactor evidence="1">
        <name>FAD</name>
        <dbReference type="ChEBI" id="CHEBI:57692"/>
    </cofactor>
</comment>
<dbReference type="GO" id="GO:0009061">
    <property type="term" value="P:anaerobic respiration"/>
    <property type="evidence" value="ECO:0007669"/>
    <property type="project" value="TreeGrafter"/>
</dbReference>
<dbReference type="InterPro" id="IPR037099">
    <property type="entry name" value="Fum_R/Succ_DH_flav-like_C_sf"/>
</dbReference>
<protein>
    <recommendedName>
        <fullName evidence="5">succinate dehydrogenase</fullName>
        <ecNumber evidence="5">1.3.5.1</ecNumber>
    </recommendedName>
</protein>
<keyword evidence="9" id="KW-0285">Flavoprotein</keyword>
<evidence type="ECO:0000256" key="13">
    <source>
        <dbReference type="ARBA" id="ARBA00023136"/>
    </source>
</evidence>
<reference evidence="16 17" key="1">
    <citation type="submission" date="2018-08" db="EMBL/GenBank/DDBJ databases">
        <title>Recombination of ecologically and evolutionarily significant loci maintains genetic cohesion in the Pseudomonas syringae species complex.</title>
        <authorList>
            <person name="Dillon M."/>
            <person name="Thakur S."/>
            <person name="Almeida R.N.D."/>
            <person name="Weir B.S."/>
            <person name="Guttman D.S."/>
        </authorList>
    </citation>
    <scope>NUCLEOTIDE SEQUENCE [LARGE SCALE GENOMIC DNA]</scope>
    <source>
        <strain evidence="16 17">88_10</strain>
    </source>
</reference>
<evidence type="ECO:0000259" key="15">
    <source>
        <dbReference type="Pfam" id="PF02910"/>
    </source>
</evidence>
<evidence type="ECO:0000256" key="5">
    <source>
        <dbReference type="ARBA" id="ARBA00012792"/>
    </source>
</evidence>
<evidence type="ECO:0000313" key="16">
    <source>
        <dbReference type="EMBL" id="RML37547.1"/>
    </source>
</evidence>
<dbReference type="Gene3D" id="1.20.58.100">
    <property type="entry name" value="Fumarate reductase/succinate dehydrogenase flavoprotein-like, C-terminal domain"/>
    <property type="match status" value="1"/>
</dbReference>
<keyword evidence="10" id="KW-0274">FAD</keyword>
<dbReference type="InterPro" id="IPR030664">
    <property type="entry name" value="SdhA/FrdA/AprA"/>
</dbReference>
<evidence type="ECO:0000256" key="8">
    <source>
        <dbReference type="ARBA" id="ARBA00022519"/>
    </source>
</evidence>
<comment type="caution">
    <text evidence="16">The sequence shown here is derived from an EMBL/GenBank/DDBJ whole genome shotgun (WGS) entry which is preliminary data.</text>
</comment>
<dbReference type="GO" id="GO:0005886">
    <property type="term" value="C:plasma membrane"/>
    <property type="evidence" value="ECO:0007669"/>
    <property type="project" value="UniProtKB-SubCell"/>
</dbReference>
<evidence type="ECO:0000256" key="14">
    <source>
        <dbReference type="ARBA" id="ARBA00049220"/>
    </source>
</evidence>
<keyword evidence="12" id="KW-0560">Oxidoreductase</keyword>
<dbReference type="Proteomes" id="UP000282378">
    <property type="component" value="Unassembled WGS sequence"/>
</dbReference>
<evidence type="ECO:0000256" key="4">
    <source>
        <dbReference type="ARBA" id="ARBA00008040"/>
    </source>
</evidence>
<keyword evidence="6" id="KW-0813">Transport</keyword>
<dbReference type="GO" id="GO:0050660">
    <property type="term" value="F:flavin adenine dinucleotide binding"/>
    <property type="evidence" value="ECO:0007669"/>
    <property type="project" value="TreeGrafter"/>
</dbReference>
<evidence type="ECO:0000256" key="2">
    <source>
        <dbReference type="ARBA" id="ARBA00004515"/>
    </source>
</evidence>
<keyword evidence="11" id="KW-0249">Electron transport</keyword>
<feature type="domain" description="Fumarate reductase/succinate dehydrogenase flavoprotein-like C-terminal" evidence="15">
    <location>
        <begin position="1"/>
        <end position="116"/>
    </location>
</feature>
<dbReference type="PANTHER" id="PTHR11632">
    <property type="entry name" value="SUCCINATE DEHYDROGENASE 2 FLAVOPROTEIN SUBUNIT"/>
    <property type="match status" value="1"/>
</dbReference>
<evidence type="ECO:0000256" key="10">
    <source>
        <dbReference type="ARBA" id="ARBA00022827"/>
    </source>
</evidence>
<dbReference type="InterPro" id="IPR015939">
    <property type="entry name" value="Fum_Rdtase/Succ_DH_flav-like_C"/>
</dbReference>
<evidence type="ECO:0000256" key="3">
    <source>
        <dbReference type="ARBA" id="ARBA00005163"/>
    </source>
</evidence>
<accession>A0A3M2VE95</accession>
<sequence length="116" mass="13381">MFRTGEYMQKGIAQLADLRVRIANVKINDKSQAFNTARIEALELQNLLEVAEATAIAAEHRKESRGAHAREDFEDRDDENWLCHTLYFPGDKRVTKRAVNFSPKTVPTFEPKIRTY</sequence>
<dbReference type="GO" id="GO:0008177">
    <property type="term" value="F:succinate dehydrogenase (quinone) activity"/>
    <property type="evidence" value="ECO:0007669"/>
    <property type="project" value="UniProtKB-EC"/>
</dbReference>
<dbReference type="PANTHER" id="PTHR11632:SF51">
    <property type="entry name" value="SUCCINATE DEHYDROGENASE [UBIQUINONE] FLAVOPROTEIN SUBUNIT, MITOCHONDRIAL"/>
    <property type="match status" value="1"/>
</dbReference>